<evidence type="ECO:0000313" key="7">
    <source>
        <dbReference type="Proteomes" id="UP000320593"/>
    </source>
</evidence>
<evidence type="ECO:0000259" key="5">
    <source>
        <dbReference type="PROSITE" id="PS01124"/>
    </source>
</evidence>
<evidence type="ECO:0000313" key="6">
    <source>
        <dbReference type="EMBL" id="TWI90358.1"/>
    </source>
</evidence>
<dbReference type="Proteomes" id="UP000320593">
    <property type="component" value="Unassembled WGS sequence"/>
</dbReference>
<proteinExistence type="predicted"/>
<reference evidence="6 7" key="1">
    <citation type="submission" date="2019-07" db="EMBL/GenBank/DDBJ databases">
        <title>Genomic Encyclopedia of Archaeal and Bacterial Type Strains, Phase II (KMG-II): from individual species to whole genera.</title>
        <authorList>
            <person name="Goeker M."/>
        </authorList>
    </citation>
    <scope>NUCLEOTIDE SEQUENCE [LARGE SCALE GENOMIC DNA]</scope>
    <source>
        <strain evidence="6 7">ATCC BAA-252</strain>
    </source>
</reference>
<protein>
    <submittedName>
        <fullName evidence="6">Transcriptional regulator, AraC family</fullName>
    </submittedName>
</protein>
<evidence type="ECO:0000256" key="4">
    <source>
        <dbReference type="ARBA" id="ARBA00023163"/>
    </source>
</evidence>
<keyword evidence="1" id="KW-0805">Transcription regulation</keyword>
<comment type="caution">
    <text evidence="6">The sequence shown here is derived from an EMBL/GenBank/DDBJ whole genome shotgun (WGS) entry which is preliminary data.</text>
</comment>
<keyword evidence="2" id="KW-0238">DNA-binding</keyword>
<dbReference type="SUPFAM" id="SSF46689">
    <property type="entry name" value="Homeodomain-like"/>
    <property type="match status" value="1"/>
</dbReference>
<dbReference type="GO" id="GO:0003700">
    <property type="term" value="F:DNA-binding transcription factor activity"/>
    <property type="evidence" value="ECO:0007669"/>
    <property type="project" value="InterPro"/>
</dbReference>
<name>A0A562TAU9_9HYPH</name>
<dbReference type="InterPro" id="IPR020449">
    <property type="entry name" value="Tscrpt_reg_AraC-type_HTH"/>
</dbReference>
<dbReference type="PANTHER" id="PTHR11019:SF199">
    <property type="entry name" value="HTH-TYPE TRANSCRIPTIONAL REGULATOR NIMR"/>
    <property type="match status" value="1"/>
</dbReference>
<dbReference type="InterPro" id="IPR011051">
    <property type="entry name" value="RmlC_Cupin_sf"/>
</dbReference>
<dbReference type="InterPro" id="IPR003313">
    <property type="entry name" value="AraC-bd"/>
</dbReference>
<keyword evidence="3" id="KW-0010">Activator</keyword>
<dbReference type="Gene3D" id="2.60.120.10">
    <property type="entry name" value="Jelly Rolls"/>
    <property type="match status" value="1"/>
</dbReference>
<dbReference type="EMBL" id="VLLF01000002">
    <property type="protein sequence ID" value="TWI90358.1"/>
    <property type="molecule type" value="Genomic_DNA"/>
</dbReference>
<dbReference type="PROSITE" id="PS00041">
    <property type="entry name" value="HTH_ARAC_FAMILY_1"/>
    <property type="match status" value="1"/>
</dbReference>
<dbReference type="PRINTS" id="PR00032">
    <property type="entry name" value="HTHARAC"/>
</dbReference>
<organism evidence="6 7">
    <name type="scientific">Roseibium hamelinense</name>
    <dbReference type="NCBI Taxonomy" id="150831"/>
    <lineage>
        <taxon>Bacteria</taxon>
        <taxon>Pseudomonadati</taxon>
        <taxon>Pseudomonadota</taxon>
        <taxon>Alphaproteobacteria</taxon>
        <taxon>Hyphomicrobiales</taxon>
        <taxon>Stappiaceae</taxon>
        <taxon>Roseibium</taxon>
    </lineage>
</organism>
<sequence length="284" mass="31795">MRLRVSAVLSSYCSHSPIMEPLLGIHPDLTLHPGEPLRQPIVGFAKTQSKNTANNRHSHQCAQLFHVVAGSAAVETEFGTYFVPPERALWIPPGIEHQGRYLQETEIRFLYFEPGSVAALPDRPQVLQVTHLLRELILEFMSYARVETVAGPAARIGGVILDQLRMLPAAPLQLPMPKDKKLRDVCERIVRCPAHVPALKDAALQCAISTRSFERRMKDETGLNYRTWCRQVKLFRALELLACGRSVSDVSYKLGYEEPSAFVSTFRKAFGVTPGRYFASPSPD</sequence>
<dbReference type="InterPro" id="IPR009057">
    <property type="entry name" value="Homeodomain-like_sf"/>
</dbReference>
<dbReference type="CDD" id="cd06124">
    <property type="entry name" value="cupin_NimR-like_N"/>
    <property type="match status" value="1"/>
</dbReference>
<feature type="domain" description="HTH araC/xylS-type" evidence="5">
    <location>
        <begin position="183"/>
        <end position="280"/>
    </location>
</feature>
<accession>A0A562TAU9</accession>
<keyword evidence="7" id="KW-1185">Reference proteome</keyword>
<evidence type="ECO:0000256" key="1">
    <source>
        <dbReference type="ARBA" id="ARBA00023015"/>
    </source>
</evidence>
<dbReference type="Pfam" id="PF12833">
    <property type="entry name" value="HTH_18"/>
    <property type="match status" value="1"/>
</dbReference>
<evidence type="ECO:0000256" key="2">
    <source>
        <dbReference type="ARBA" id="ARBA00023125"/>
    </source>
</evidence>
<dbReference type="SMART" id="SM00342">
    <property type="entry name" value="HTH_ARAC"/>
    <property type="match status" value="1"/>
</dbReference>
<dbReference type="Gene3D" id="1.10.10.60">
    <property type="entry name" value="Homeodomain-like"/>
    <property type="match status" value="1"/>
</dbReference>
<dbReference type="PANTHER" id="PTHR11019">
    <property type="entry name" value="HTH-TYPE TRANSCRIPTIONAL REGULATOR NIMR"/>
    <property type="match status" value="1"/>
</dbReference>
<dbReference type="InterPro" id="IPR014710">
    <property type="entry name" value="RmlC-like_jellyroll"/>
</dbReference>
<gene>
    <name evidence="6" type="ORF">JM93_01339</name>
</gene>
<dbReference type="SUPFAM" id="SSF51182">
    <property type="entry name" value="RmlC-like cupins"/>
    <property type="match status" value="1"/>
</dbReference>
<keyword evidence="4" id="KW-0804">Transcription</keyword>
<evidence type="ECO:0000256" key="3">
    <source>
        <dbReference type="ARBA" id="ARBA00023159"/>
    </source>
</evidence>
<dbReference type="AlphaFoldDB" id="A0A562TAU9"/>
<dbReference type="Pfam" id="PF02311">
    <property type="entry name" value="AraC_binding"/>
    <property type="match status" value="1"/>
</dbReference>
<dbReference type="GO" id="GO:0043565">
    <property type="term" value="F:sequence-specific DNA binding"/>
    <property type="evidence" value="ECO:0007669"/>
    <property type="project" value="InterPro"/>
</dbReference>
<dbReference type="InterPro" id="IPR018062">
    <property type="entry name" value="HTH_AraC-typ_CS"/>
</dbReference>
<dbReference type="PROSITE" id="PS01124">
    <property type="entry name" value="HTH_ARAC_FAMILY_2"/>
    <property type="match status" value="1"/>
</dbReference>
<dbReference type="InterPro" id="IPR018060">
    <property type="entry name" value="HTH_AraC"/>
</dbReference>